<proteinExistence type="predicted"/>
<sequence length="87" mass="9876">AIYKIYNKKRYDDRAAMVAAIKAAEGCTDCGTNNPVVLDFDHLPEYEKSFTIGSNITSKGMTRLFDEIAKCEVVCANCHRIRTKERR</sequence>
<dbReference type="EMBL" id="LAZR01066480">
    <property type="protein sequence ID" value="KKK53486.1"/>
    <property type="molecule type" value="Genomic_DNA"/>
</dbReference>
<organism evidence="1">
    <name type="scientific">marine sediment metagenome</name>
    <dbReference type="NCBI Taxonomy" id="412755"/>
    <lineage>
        <taxon>unclassified sequences</taxon>
        <taxon>metagenomes</taxon>
        <taxon>ecological metagenomes</taxon>
    </lineage>
</organism>
<comment type="caution">
    <text evidence="1">The sequence shown here is derived from an EMBL/GenBank/DDBJ whole genome shotgun (WGS) entry which is preliminary data.</text>
</comment>
<accession>A0A0F8YZY0</accession>
<dbReference type="AlphaFoldDB" id="A0A0F8YZY0"/>
<name>A0A0F8YZY0_9ZZZZ</name>
<gene>
    <name evidence="1" type="ORF">LCGC14_3094290</name>
</gene>
<evidence type="ECO:0008006" key="2">
    <source>
        <dbReference type="Google" id="ProtNLM"/>
    </source>
</evidence>
<protein>
    <recommendedName>
        <fullName evidence="2">HNH domain-containing protein</fullName>
    </recommendedName>
</protein>
<reference evidence="1" key="1">
    <citation type="journal article" date="2015" name="Nature">
        <title>Complex archaea that bridge the gap between prokaryotes and eukaryotes.</title>
        <authorList>
            <person name="Spang A."/>
            <person name="Saw J.H."/>
            <person name="Jorgensen S.L."/>
            <person name="Zaremba-Niedzwiedzka K."/>
            <person name="Martijn J."/>
            <person name="Lind A.E."/>
            <person name="van Eijk R."/>
            <person name="Schleper C."/>
            <person name="Guy L."/>
            <person name="Ettema T.J."/>
        </authorList>
    </citation>
    <scope>NUCLEOTIDE SEQUENCE</scope>
</reference>
<feature type="non-terminal residue" evidence="1">
    <location>
        <position position="1"/>
    </location>
</feature>
<evidence type="ECO:0000313" key="1">
    <source>
        <dbReference type="EMBL" id="KKK53486.1"/>
    </source>
</evidence>